<dbReference type="PANTHER" id="PTHR21599:SF0">
    <property type="entry name" value="GLYCERATE KINASE"/>
    <property type="match status" value="1"/>
</dbReference>
<dbReference type="InterPro" id="IPR004381">
    <property type="entry name" value="Glycerate_kinase"/>
</dbReference>
<evidence type="ECO:0000313" key="5">
    <source>
        <dbReference type="EMBL" id="RYN48255.1"/>
    </source>
</evidence>
<feature type="region of interest" description="Disordered" evidence="4">
    <location>
        <begin position="1"/>
        <end position="23"/>
    </location>
</feature>
<dbReference type="GO" id="GO:0031388">
    <property type="term" value="P:organic acid phosphorylation"/>
    <property type="evidence" value="ECO:0007669"/>
    <property type="project" value="InterPro"/>
</dbReference>
<accession>A0A4Q4MCV5</accession>
<dbReference type="InterPro" id="IPR036129">
    <property type="entry name" value="Glycerate_kinase_sf"/>
</dbReference>
<comment type="similarity">
    <text evidence="1">Belongs to the glycerate kinase type-1 family.</text>
</comment>
<evidence type="ECO:0000256" key="2">
    <source>
        <dbReference type="ARBA" id="ARBA00022679"/>
    </source>
</evidence>
<dbReference type="Proteomes" id="UP000292402">
    <property type="component" value="Unassembled WGS sequence"/>
</dbReference>
<dbReference type="InterPro" id="IPR018193">
    <property type="entry name" value="Glyc_kinase_flavodox-like_fold"/>
</dbReference>
<evidence type="ECO:0008006" key="7">
    <source>
        <dbReference type="Google" id="ProtNLM"/>
    </source>
</evidence>
<proteinExistence type="inferred from homology"/>
<protein>
    <recommendedName>
        <fullName evidence="7">Glycerate kinase</fullName>
    </recommendedName>
</protein>
<comment type="caution">
    <text evidence="5">The sequence shown here is derived from an EMBL/GenBank/DDBJ whole genome shotgun (WGS) entry which is preliminary data.</text>
</comment>
<keyword evidence="3" id="KW-0418">Kinase</keyword>
<gene>
    <name evidence="5" type="ORF">AA0114_g7223</name>
</gene>
<sequence>MLASVPTSMELGVHGAPKASPTLPPQLPRLLSLKTLNLPQQQVDDLVNPASAVLSTPASEILGGHPLRILVAPSGFKESLGPEHVADAIEAGIRKVLDGNSVILRKLPLHDGGEGFARALVAAHGGSIVDVPVTGPTGSLVQSHLGFIGKDKKTAVLDMAAAAGLRLVPKDERDPTITTTYGVGELIREALDAGSTKIVIGCGDSGTSDGGAGMLQALGVRLLDADGKELPKAGGGRSLAHLASICWDGVHPRLRETAVEKVQIEAVCNVKNVLCGPKGVARVYGPQKGATPEQVDMLAASLERLAQVAQSTLGEDISQIPGSGASGGLGTGLMLFGTTLRARAEAINEYFEFDQVFENQWDFVITAEGSLDFQSPNGKMTTEIARRAKKNGAQVVALAGTIGEGADGCYGAGIKAFTSILREPVTLEQAIGQTEALVKDGAEKVMRMIMVGLALGQRHH</sequence>
<name>A0A4Q4MCV5_9PLEO</name>
<evidence type="ECO:0000313" key="6">
    <source>
        <dbReference type="Proteomes" id="UP000292402"/>
    </source>
</evidence>
<dbReference type="Gene3D" id="3.40.50.10350">
    <property type="entry name" value="Glycerate kinase, domain 1"/>
    <property type="match status" value="1"/>
</dbReference>
<evidence type="ECO:0000256" key="1">
    <source>
        <dbReference type="ARBA" id="ARBA00006284"/>
    </source>
</evidence>
<dbReference type="Pfam" id="PF02595">
    <property type="entry name" value="Gly_kinase"/>
    <property type="match status" value="1"/>
</dbReference>
<dbReference type="Gene3D" id="3.90.1510.10">
    <property type="entry name" value="Glycerate kinase, domain 2"/>
    <property type="match status" value="1"/>
</dbReference>
<dbReference type="PANTHER" id="PTHR21599">
    <property type="entry name" value="GLYCERATE KINASE"/>
    <property type="match status" value="1"/>
</dbReference>
<dbReference type="NCBIfam" id="TIGR00045">
    <property type="entry name" value="glycerate kinase"/>
    <property type="match status" value="1"/>
</dbReference>
<dbReference type="InterPro" id="IPR018197">
    <property type="entry name" value="Glycerate_kinase_RE-like"/>
</dbReference>
<organism evidence="5 6">
    <name type="scientific">Alternaria tenuissima</name>
    <dbReference type="NCBI Taxonomy" id="119927"/>
    <lineage>
        <taxon>Eukaryota</taxon>
        <taxon>Fungi</taxon>
        <taxon>Dikarya</taxon>
        <taxon>Ascomycota</taxon>
        <taxon>Pezizomycotina</taxon>
        <taxon>Dothideomycetes</taxon>
        <taxon>Pleosporomycetidae</taxon>
        <taxon>Pleosporales</taxon>
        <taxon>Pleosporineae</taxon>
        <taxon>Pleosporaceae</taxon>
        <taxon>Alternaria</taxon>
        <taxon>Alternaria sect. Alternaria</taxon>
        <taxon>Alternaria alternata complex</taxon>
    </lineage>
</organism>
<keyword evidence="2" id="KW-0808">Transferase</keyword>
<reference evidence="6" key="1">
    <citation type="journal article" date="2019" name="bioRxiv">
        <title>Genomics, evolutionary history and diagnostics of the Alternaria alternata species group including apple and Asian pear pathotypes.</title>
        <authorList>
            <person name="Armitage A.D."/>
            <person name="Cockerton H.M."/>
            <person name="Sreenivasaprasad S."/>
            <person name="Woodhall J.W."/>
            <person name="Lane C.R."/>
            <person name="Harrison R.J."/>
            <person name="Clarkson J.P."/>
        </authorList>
    </citation>
    <scope>NUCLEOTIDE SEQUENCE [LARGE SCALE GENOMIC DNA]</scope>
    <source>
        <strain evidence="6">FERA 1082</strain>
    </source>
</reference>
<evidence type="ECO:0000256" key="3">
    <source>
        <dbReference type="ARBA" id="ARBA00022777"/>
    </source>
</evidence>
<evidence type="ECO:0000256" key="4">
    <source>
        <dbReference type="SAM" id="MobiDB-lite"/>
    </source>
</evidence>
<dbReference type="EMBL" id="PDXA01000023">
    <property type="protein sequence ID" value="RYN48255.1"/>
    <property type="molecule type" value="Genomic_DNA"/>
</dbReference>
<dbReference type="GO" id="GO:0008887">
    <property type="term" value="F:glycerate kinase activity"/>
    <property type="evidence" value="ECO:0007669"/>
    <property type="project" value="InterPro"/>
</dbReference>
<dbReference type="AlphaFoldDB" id="A0A4Q4MCV5"/>
<dbReference type="SUPFAM" id="SSF110738">
    <property type="entry name" value="Glycerate kinase I"/>
    <property type="match status" value="1"/>
</dbReference>